<proteinExistence type="predicted"/>
<evidence type="ECO:0000313" key="2">
    <source>
        <dbReference type="Proteomes" id="UP001148629"/>
    </source>
</evidence>
<dbReference type="Proteomes" id="UP001148629">
    <property type="component" value="Unassembled WGS sequence"/>
</dbReference>
<sequence>MAPWTSVALLLVFSRPAVALFGASNETDFWEDFANNFATDLAPIISLFGEQVTKQFLSESTTILDTIVFAVGPLGIITAIVSCIRVCGGSFLRSVVGRAREPRGMAEIELCSSTSDDVCELWSNGGVCRVFGRPKILEFIYRPPRDPREFYSTYIHNRRDRIEFNKEIPATCGIQTTRDFFRDLHSEPSLRSRSSDAAPNVDVAKAGGEWKEVPNDKTLWIPFSKWFPCTSSRRKQGTLHSKKGVGYQHDAESGCDQLERTPASRSDRTESRPDQNKMNELEENVNAQDFSDSFAPFPNLALNIGVQNTEVSISTLWFAAIFGVLLQGSFFGYTTWATWYHPTFYEGGTLSNTRVFFALTMAGTASIVIGMALSARLIDGNSEERRFKLLGPNGTKQTSTFSDQFFWIQPGGQRIGDQEFEAFAHAEAKKDYITSWRVSINGTTSHALLYLAVGLSFAGWVVQFIGLRGQHATVSLYQLCCTVIMSIIRAFIRSYQLREGNQGRDPPTKTNKEAEAYWAIIGQQPEPLHAKLLSGIEWRALYADDKVFVVLHNAALQSSNIVTSWLENRKLKRFTDKFPHNRHMDPVHRLFTGRCYAPNEASQLMRIRSRLGFLTNQPPYPAWDFEIRKVALQLKGCLRKAAKALNLSERLNESEVLEPHAVIWSVDCQLWENDLESTYSDVMPICFQLVRSSEGWNTDENQLEAALGLWSWTLERLLQPAGKNLDIEFRDLRCKAIACSNQRTEPLQVLLGCWGIEVRGLDAVDTASVKLTNLSIPIIVSRYLGSKLPPMPGCKASNIQFAESASPILHLMAQDIFTIFVERVSLLLQDDLVDIVLPRHREGTTGRHQSCLVDGLVGALVSEGLATKHEAILSVIPALSAIPQLSQDAYIQRNLIRQANLHKRKHEFSESQRVMRYGMMTFSRDLGLRGFKYLSDIYRSELRWMLHHGTIFSRQDCEDRRSEMVNELSLRRPSAQHRYVSIAVLNWLLSNIRPTTTFPGNPYPSDGTQERRRRLSPLDQGSLEGLNLDNTRLPEALTTALTLSEQFNLADSGIKVRKQLSRWAIESDCTGLLEDIWASESSRPLEDSAFSRGFDEIFWAISFRTAENDMINTILFLLLTVEVPVSAPFQLQGDMDKEWWATSRQRKDIASRYEKFDNILAVASAEPNGLELVQILVDEVTAADLTHKEYEDAAWTAANYGNLATMGFLLSRTVDKIGRNESNDIWHEEKWKKQLLFAAKWGHASYINRLLISTPPSMLEQAGYEILEKAKDLAKGRLFLNEDTKLRDVPELDKKETVERLQQELALFVEEEVDGETAIGVSHD</sequence>
<comment type="caution">
    <text evidence="1">The sequence shown here is derived from an EMBL/GenBank/DDBJ whole genome shotgun (WGS) entry which is preliminary data.</text>
</comment>
<organism evidence="1 2">
    <name type="scientific">Fusarium decemcellulare</name>
    <dbReference type="NCBI Taxonomy" id="57161"/>
    <lineage>
        <taxon>Eukaryota</taxon>
        <taxon>Fungi</taxon>
        <taxon>Dikarya</taxon>
        <taxon>Ascomycota</taxon>
        <taxon>Pezizomycotina</taxon>
        <taxon>Sordariomycetes</taxon>
        <taxon>Hypocreomycetidae</taxon>
        <taxon>Hypocreales</taxon>
        <taxon>Nectriaceae</taxon>
        <taxon>Fusarium</taxon>
        <taxon>Fusarium decemcellulare species complex</taxon>
    </lineage>
</organism>
<gene>
    <name evidence="1" type="ORF">NM208_g9733</name>
</gene>
<reference evidence="1" key="1">
    <citation type="submission" date="2022-08" db="EMBL/GenBank/DDBJ databases">
        <title>Genome Sequence of Fusarium decemcellulare.</title>
        <authorList>
            <person name="Buettner E."/>
        </authorList>
    </citation>
    <scope>NUCLEOTIDE SEQUENCE</scope>
    <source>
        <strain evidence="1">Babe19</strain>
    </source>
</reference>
<evidence type="ECO:0000313" key="1">
    <source>
        <dbReference type="EMBL" id="KAJ3529488.1"/>
    </source>
</evidence>
<accession>A0ACC1S0P8</accession>
<keyword evidence="2" id="KW-1185">Reference proteome</keyword>
<protein>
    <submittedName>
        <fullName evidence="1">Uncharacterized protein</fullName>
    </submittedName>
</protein>
<dbReference type="EMBL" id="JANRMS010001283">
    <property type="protein sequence ID" value="KAJ3529488.1"/>
    <property type="molecule type" value="Genomic_DNA"/>
</dbReference>
<name>A0ACC1S0P8_9HYPO</name>